<name>A0A7T7EZX6_9BACT</name>
<dbReference type="KEGG" id="soa:G3M56_009675"/>
<sequence length="752" mass="85789">MACTIAPAQITIATRGEPADYTIVLPAQASPAQHHAGRELQRFTEEMTGVRLPIISDAHPLPEHAIVLGSTRHTETILESSSDLASLGPDGFRITTKPPHLLIIGGPERGTLYGVYETLEQFAGCRWYSSWHHVIPQLESWTLPEIDQTQRPAFSVREPLWFDCFHGDWAARNKINGSRMELGAHHGGKVRFGRGLFVHTFNTLCPPSEFFDHHPEYFSEVDGKRIHHRTQLCLTNPAVVRIVTQRLLEHIREDPEAKLFSVSQNDWGNPCTCSYCKAIDDREGSHAGSLIHFVNQVATAVEKEFPDVWIETLAYQYTRTPPKTVRPRHNVVPRLCSIECDFSQPLAVSNYPQNESFVSDLRGWSKISHQLFIWDYTTNYRHYLAPFPNVLSLQKNIQLFRDQGVVGLLEQGAYQGRHADFAELKGWLLSKWMWNPDLPAEPLIDDFFSGYYGAAAPFVRRYFDELHSFYDNPKSAPLRIYYHISDRVIPDAFYARAAKLWQQAEAAVHDSPAHLYNVRMGALPVLYTQLMRMPNPDQIKIWVTEAPQLYQAPATRHALATEVLKRMDEAGDIRLSEAWHLEQKSLNQWRHWAATPKAPSVPAPQTKALVEDTVLDLTNRGVWGDTISDNRTNDGYALKLFNSYGKRPATLDFHHVAFDHGKTYRLRIRLRGKNHSQQNAPAFTAGIYDPRSKSAIVELKPESSSTDYAWYQLEDWIPEDHHIFWIAPARDPADTTARPAVYLDKIEILRVD</sequence>
<protein>
    <submittedName>
        <fullName evidence="3">DUF4838 domain-containing protein</fullName>
    </submittedName>
</protein>
<dbReference type="GO" id="GO:0046559">
    <property type="term" value="F:alpha-glucuronidase activity"/>
    <property type="evidence" value="ECO:0007669"/>
    <property type="project" value="InterPro"/>
</dbReference>
<dbReference type="Proteomes" id="UP000475117">
    <property type="component" value="Chromosome"/>
</dbReference>
<evidence type="ECO:0000313" key="4">
    <source>
        <dbReference type="Proteomes" id="UP000475117"/>
    </source>
</evidence>
<dbReference type="Gene3D" id="3.30.379.10">
    <property type="entry name" value="Chitobiase/beta-hexosaminidase domain 2-like"/>
    <property type="match status" value="1"/>
</dbReference>
<dbReference type="RefSeq" id="WP_164362485.1">
    <property type="nucleotide sequence ID" value="NZ_CP066776.1"/>
</dbReference>
<keyword evidence="1" id="KW-0378">Hydrolase</keyword>
<reference evidence="3 4" key="1">
    <citation type="submission" date="2020-12" db="EMBL/GenBank/DDBJ databases">
        <title>Sulforoseuscoccus oceanibium gen. nov., sp. nov., a representative of the phylum Verrucomicrobia with special cytoplasmic membrane, and proposal of Sulforoseuscoccusaceae fam. nov.</title>
        <authorList>
            <person name="Xi F."/>
        </authorList>
    </citation>
    <scope>NUCLEOTIDE SEQUENCE [LARGE SCALE GENOMIC DNA]</scope>
    <source>
        <strain evidence="3 4">T37</strain>
    </source>
</reference>
<dbReference type="AlphaFoldDB" id="A0A7T7EZX6"/>
<dbReference type="SUPFAM" id="SSF55545">
    <property type="entry name" value="beta-N-acetylhexosaminidase-like domain"/>
    <property type="match status" value="1"/>
</dbReference>
<dbReference type="GO" id="GO:0045493">
    <property type="term" value="P:xylan catabolic process"/>
    <property type="evidence" value="ECO:0007669"/>
    <property type="project" value="InterPro"/>
</dbReference>
<dbReference type="InterPro" id="IPR032287">
    <property type="entry name" value="DUF4838"/>
</dbReference>
<evidence type="ECO:0000259" key="2">
    <source>
        <dbReference type="Pfam" id="PF03648"/>
    </source>
</evidence>
<dbReference type="PANTHER" id="PTHR47406:SF2">
    <property type="entry name" value="ALPHA GLUCURONIDASE N-TERMINAL DOMAIN-CONTAINING PROTEIN"/>
    <property type="match status" value="1"/>
</dbReference>
<feature type="domain" description="Alpha glucuronidase N-terminal" evidence="2">
    <location>
        <begin position="26"/>
        <end position="117"/>
    </location>
</feature>
<evidence type="ECO:0000256" key="1">
    <source>
        <dbReference type="ARBA" id="ARBA00022801"/>
    </source>
</evidence>
<dbReference type="Pfam" id="PF16126">
    <property type="entry name" value="DUF4838"/>
    <property type="match status" value="1"/>
</dbReference>
<dbReference type="Gene3D" id="3.20.20.70">
    <property type="entry name" value="Aldolase class I"/>
    <property type="match status" value="1"/>
</dbReference>
<dbReference type="PANTHER" id="PTHR47406">
    <property type="entry name" value="COAGULATION FACTOR 5/8 TYPE, C-TERMINAL"/>
    <property type="match status" value="1"/>
</dbReference>
<dbReference type="Pfam" id="PF03648">
    <property type="entry name" value="Glyco_hydro_67N"/>
    <property type="match status" value="1"/>
</dbReference>
<evidence type="ECO:0000313" key="3">
    <source>
        <dbReference type="EMBL" id="QQL44163.1"/>
    </source>
</evidence>
<organism evidence="3 4">
    <name type="scientific">Sulfuriroseicoccus oceanibius</name>
    <dbReference type="NCBI Taxonomy" id="2707525"/>
    <lineage>
        <taxon>Bacteria</taxon>
        <taxon>Pseudomonadati</taxon>
        <taxon>Verrucomicrobiota</taxon>
        <taxon>Verrucomicrobiia</taxon>
        <taxon>Verrucomicrobiales</taxon>
        <taxon>Verrucomicrobiaceae</taxon>
        <taxon>Sulfuriroseicoccus</taxon>
    </lineage>
</organism>
<dbReference type="EMBL" id="CP066776">
    <property type="protein sequence ID" value="QQL44163.1"/>
    <property type="molecule type" value="Genomic_DNA"/>
</dbReference>
<gene>
    <name evidence="3" type="ORF">G3M56_009675</name>
</gene>
<proteinExistence type="predicted"/>
<keyword evidence="4" id="KW-1185">Reference proteome</keyword>
<accession>A0A7T7EZX6</accession>
<dbReference type="InterPro" id="IPR029018">
    <property type="entry name" value="Hex-like_dom2"/>
</dbReference>
<dbReference type="InterPro" id="IPR013785">
    <property type="entry name" value="Aldolase_TIM"/>
</dbReference>
<dbReference type="InterPro" id="IPR005154">
    <property type="entry name" value="Glyco_hydro_67_aGlcAse_N"/>
</dbReference>